<reference evidence="2 3" key="1">
    <citation type="submission" date="2021-03" db="EMBL/GenBank/DDBJ databases">
        <title>Genomic Encyclopedia of Type Strains, Phase IV (KMG-IV): sequencing the most valuable type-strain genomes for metagenomic binning, comparative biology and taxonomic classification.</title>
        <authorList>
            <person name="Goeker M."/>
        </authorList>
    </citation>
    <scope>NUCLEOTIDE SEQUENCE [LARGE SCALE GENOMIC DNA]</scope>
    <source>
        <strain evidence="2 3">DSM 13372</strain>
    </source>
</reference>
<protein>
    <submittedName>
        <fullName evidence="2">Uncharacterized protein</fullName>
    </submittedName>
</protein>
<evidence type="ECO:0000313" key="2">
    <source>
        <dbReference type="EMBL" id="MBP2235267.1"/>
    </source>
</evidence>
<dbReference type="Proteomes" id="UP000730739">
    <property type="component" value="Unassembled WGS sequence"/>
</dbReference>
<evidence type="ECO:0000313" key="3">
    <source>
        <dbReference type="Proteomes" id="UP000730739"/>
    </source>
</evidence>
<dbReference type="EMBL" id="JAGILA010000002">
    <property type="protein sequence ID" value="MBP2235267.1"/>
    <property type="molecule type" value="Genomic_DNA"/>
</dbReference>
<accession>A0ABS4QX96</accession>
<comment type="caution">
    <text evidence="2">The sequence shown here is derived from an EMBL/GenBank/DDBJ whole genome shotgun (WGS) entry which is preliminary data.</text>
</comment>
<gene>
    <name evidence="2" type="ORF">J2Z31_001759</name>
</gene>
<keyword evidence="3" id="KW-1185">Reference proteome</keyword>
<name>A0ABS4QX96_9HYPH</name>
<proteinExistence type="predicted"/>
<feature type="region of interest" description="Disordered" evidence="1">
    <location>
        <begin position="155"/>
        <end position="197"/>
    </location>
</feature>
<sequence>MRKGVDHLADHCVLQGEDIREVAVKAFGPKTAGIGGVDELSVDPHPCGRPPHASLDEIANPQFPGDHAQIHRPTPVRETRMTGYHQQAIDLGKIGDKVFRKAFSEIRLFRIVAQGVAKGSTAIEATCGSDGSASGPPCAARTLEAGTVVSQITRNTRGPAETRVGSSSSGILGGYAPPVLPSSKEEAPRNDVGPSTPVWESATWRNIDRFRISTFPPGSGVTCGRTVRFPSSHGPYDRRLPRWRRICVCRHVHVGCSALLAICSSSAWPASNRGTSPGMDP</sequence>
<organism evidence="2 3">
    <name type="scientific">Sinorhizobium kostiense</name>
    <dbReference type="NCBI Taxonomy" id="76747"/>
    <lineage>
        <taxon>Bacteria</taxon>
        <taxon>Pseudomonadati</taxon>
        <taxon>Pseudomonadota</taxon>
        <taxon>Alphaproteobacteria</taxon>
        <taxon>Hyphomicrobiales</taxon>
        <taxon>Rhizobiaceae</taxon>
        <taxon>Sinorhizobium/Ensifer group</taxon>
        <taxon>Sinorhizobium</taxon>
    </lineage>
</organism>
<evidence type="ECO:0000256" key="1">
    <source>
        <dbReference type="SAM" id="MobiDB-lite"/>
    </source>
</evidence>